<proteinExistence type="predicted"/>
<sequence>MSRLGEELRDPWGLLLGATAAGAAWAVNVPPAAAVFVGAAVWLTKVGTAALQGRRGSRTAAVTSGSQEERWLRRAEAAARSFDELGASMDEGPLAGRIARMRPQVDDAMAALRRLAQQASLTGTALARFDLDHLMGERLRLTGAREQARREVVEDIDRALASLATQLEVVDRLAETRDRVLARMESSTISIEGLLARVVELAATSATGVLDPARVLDELAAGLEGVRMGLRETEQITRDALDRQPPPER</sequence>
<protein>
    <submittedName>
        <fullName evidence="1">Uncharacterized protein</fullName>
    </submittedName>
</protein>
<reference evidence="1 2" key="1">
    <citation type="submission" date="2020-08" db="EMBL/GenBank/DDBJ databases">
        <title>Genomic Encyclopedia of Type Strains, Phase III (KMG-III): the genomes of soil and plant-associated and newly described type strains.</title>
        <authorList>
            <person name="Whitman W."/>
        </authorList>
    </citation>
    <scope>NUCLEOTIDE SEQUENCE [LARGE SCALE GENOMIC DNA]</scope>
    <source>
        <strain evidence="1 2">CECT 8840</strain>
    </source>
</reference>
<accession>A0A7W7QIY1</accession>
<name>A0A7W7QIY1_9ACTN</name>
<dbReference type="AlphaFoldDB" id="A0A7W7QIY1"/>
<evidence type="ECO:0000313" key="2">
    <source>
        <dbReference type="Proteomes" id="UP000552644"/>
    </source>
</evidence>
<gene>
    <name evidence="1" type="ORF">FHS44_001474</name>
</gene>
<dbReference type="RefSeq" id="WP_184713067.1">
    <property type="nucleotide sequence ID" value="NZ_JACHJP010000001.1"/>
</dbReference>
<evidence type="ECO:0000313" key="1">
    <source>
        <dbReference type="EMBL" id="MBB4914402.1"/>
    </source>
</evidence>
<comment type="caution">
    <text evidence="1">The sequence shown here is derived from an EMBL/GenBank/DDBJ whole genome shotgun (WGS) entry which is preliminary data.</text>
</comment>
<dbReference type="EMBL" id="JACHJP010000001">
    <property type="protein sequence ID" value="MBB4914402.1"/>
    <property type="molecule type" value="Genomic_DNA"/>
</dbReference>
<dbReference type="Proteomes" id="UP000552644">
    <property type="component" value="Unassembled WGS sequence"/>
</dbReference>
<keyword evidence="2" id="KW-1185">Reference proteome</keyword>
<organism evidence="1 2">
    <name type="scientific">Streptosporangium saharense</name>
    <dbReference type="NCBI Taxonomy" id="1706840"/>
    <lineage>
        <taxon>Bacteria</taxon>
        <taxon>Bacillati</taxon>
        <taxon>Actinomycetota</taxon>
        <taxon>Actinomycetes</taxon>
        <taxon>Streptosporangiales</taxon>
        <taxon>Streptosporangiaceae</taxon>
        <taxon>Streptosporangium</taxon>
    </lineage>
</organism>